<evidence type="ECO:0000313" key="5">
    <source>
        <dbReference type="EMBL" id="GMN19663.1"/>
    </source>
</evidence>
<protein>
    <recommendedName>
        <fullName evidence="1">Xyloglucan endo-transglycosylase C-terminal domain-containing protein</fullName>
    </recommendedName>
</protein>
<organism evidence="5 6">
    <name type="scientific">Ficus carica</name>
    <name type="common">Common fig</name>
    <dbReference type="NCBI Taxonomy" id="3494"/>
    <lineage>
        <taxon>Eukaryota</taxon>
        <taxon>Viridiplantae</taxon>
        <taxon>Streptophyta</taxon>
        <taxon>Embryophyta</taxon>
        <taxon>Tracheophyta</taxon>
        <taxon>Spermatophyta</taxon>
        <taxon>Magnoliopsida</taxon>
        <taxon>eudicotyledons</taxon>
        <taxon>Gunneridae</taxon>
        <taxon>Pentapetalae</taxon>
        <taxon>rosids</taxon>
        <taxon>fabids</taxon>
        <taxon>Rosales</taxon>
        <taxon>Moraceae</taxon>
        <taxon>Ficeae</taxon>
        <taxon>Ficus</taxon>
    </lineage>
</organism>
<reference evidence="5" key="1">
    <citation type="submission" date="2023-07" db="EMBL/GenBank/DDBJ databases">
        <title>draft genome sequence of fig (Ficus carica).</title>
        <authorList>
            <person name="Takahashi T."/>
            <person name="Nishimura K."/>
        </authorList>
    </citation>
    <scope>NUCLEOTIDE SEQUENCE</scope>
</reference>
<dbReference type="SUPFAM" id="SSF49899">
    <property type="entry name" value="Concanavalin A-like lectins/glucanases"/>
    <property type="match status" value="1"/>
</dbReference>
<dbReference type="Gramene" id="FCD_00036377-RA">
    <property type="protein sequence ID" value="FCD_00036377-RA:cds"/>
    <property type="gene ID" value="FCD_00036377"/>
</dbReference>
<dbReference type="EMBL" id="BTGU01006351">
    <property type="protein sequence ID" value="GMN19510.1"/>
    <property type="molecule type" value="Genomic_DNA"/>
</dbReference>
<feature type="domain" description="Xyloglucan endo-transglycosylase C-terminal" evidence="1">
    <location>
        <begin position="42"/>
        <end position="73"/>
    </location>
</feature>
<keyword evidence="6" id="KW-1185">Reference proteome</keyword>
<dbReference type="GO" id="GO:0016762">
    <property type="term" value="F:xyloglucan:xyloglucosyl transferase activity"/>
    <property type="evidence" value="ECO:0007669"/>
    <property type="project" value="InterPro"/>
</dbReference>
<gene>
    <name evidence="2" type="ORF">TIFTF001_048622</name>
    <name evidence="3" type="ORF">TIFTF001_048625</name>
    <name evidence="4" type="ORF">TIFTF001_048645</name>
    <name evidence="5" type="ORF">TIFTF001_048648</name>
</gene>
<evidence type="ECO:0000313" key="3">
    <source>
        <dbReference type="EMBL" id="GMN19524.1"/>
    </source>
</evidence>
<comment type="caution">
    <text evidence="5">The sequence shown here is derived from an EMBL/GenBank/DDBJ whole genome shotgun (WGS) entry which is preliminary data.</text>
</comment>
<dbReference type="InterPro" id="IPR010713">
    <property type="entry name" value="XET_C"/>
</dbReference>
<evidence type="ECO:0000313" key="2">
    <source>
        <dbReference type="EMBL" id="GMN19510.1"/>
    </source>
</evidence>
<dbReference type="Proteomes" id="UP001187192">
    <property type="component" value="Unassembled WGS sequence"/>
</dbReference>
<dbReference type="GO" id="GO:0048046">
    <property type="term" value="C:apoplast"/>
    <property type="evidence" value="ECO:0007669"/>
    <property type="project" value="InterPro"/>
</dbReference>
<sequence>MLTGTSRPTFVSGRCLHRLAMSPRPIPLKIVSGRIKGPMLWRRNRIRWVQKKFMVYNYCTDFKRFPEGLPLECKRRFL</sequence>
<dbReference type="EMBL" id="BTGU01006361">
    <property type="protein sequence ID" value="GMN19647.1"/>
    <property type="molecule type" value="Genomic_DNA"/>
</dbReference>
<dbReference type="EMBL" id="BTGU01006352">
    <property type="protein sequence ID" value="GMN19524.1"/>
    <property type="molecule type" value="Genomic_DNA"/>
</dbReference>
<dbReference type="GO" id="GO:0044042">
    <property type="term" value="P:glucan metabolic process"/>
    <property type="evidence" value="ECO:0007669"/>
    <property type="project" value="InterPro"/>
</dbReference>
<evidence type="ECO:0000259" key="1">
    <source>
        <dbReference type="Pfam" id="PF06955"/>
    </source>
</evidence>
<dbReference type="Gene3D" id="2.60.120.200">
    <property type="match status" value="1"/>
</dbReference>
<dbReference type="InterPro" id="IPR013320">
    <property type="entry name" value="ConA-like_dom_sf"/>
</dbReference>
<dbReference type="EMBL" id="BTGU01006362">
    <property type="protein sequence ID" value="GMN19663.1"/>
    <property type="molecule type" value="Genomic_DNA"/>
</dbReference>
<proteinExistence type="predicted"/>
<accession>A0AA87Z658</accession>
<evidence type="ECO:0000313" key="4">
    <source>
        <dbReference type="EMBL" id="GMN19647.1"/>
    </source>
</evidence>
<dbReference type="Pfam" id="PF06955">
    <property type="entry name" value="XET_C"/>
    <property type="match status" value="1"/>
</dbReference>
<dbReference type="AlphaFoldDB" id="A0AA87Z658"/>
<evidence type="ECO:0000313" key="6">
    <source>
        <dbReference type="Proteomes" id="UP001187192"/>
    </source>
</evidence>
<name>A0AA87Z658_FICCA</name>